<comment type="caution">
    <text evidence="2">The sequence shown here is derived from an EMBL/GenBank/DDBJ whole genome shotgun (WGS) entry which is preliminary data.</text>
</comment>
<keyword evidence="3" id="KW-1185">Reference proteome</keyword>
<evidence type="ECO:0000313" key="2">
    <source>
        <dbReference type="EMBL" id="MBG9986488.1"/>
    </source>
</evidence>
<dbReference type="InterPro" id="IPR007060">
    <property type="entry name" value="FtsL/DivIC"/>
</dbReference>
<keyword evidence="1" id="KW-0472">Membrane</keyword>
<sequence length="149" mass="17196">MIKNQRVSITDQRNRKVLPFQQSEENRGNSNQLPTGYQTNVTHHGAFRLVLTVLGLLIMGLVAYPLFKTIDSTQSVKSQLVEAEKNYQLAQEYYETVKDEHERSQDPEYLAKIARRDYYYTDDGEIVFDIGEDGKAVDQEIFDNAEITE</sequence>
<dbReference type="PANTHER" id="PTHR40027">
    <property type="entry name" value="CELL DIVISION PROTEIN DIVIC"/>
    <property type="match status" value="1"/>
</dbReference>
<protein>
    <submittedName>
        <fullName evidence="2">Septum formation initiator family protein</fullName>
    </submittedName>
</protein>
<accession>A0ABS0LQP7</accession>
<dbReference type="InterPro" id="IPR039076">
    <property type="entry name" value="DivIC"/>
</dbReference>
<dbReference type="Pfam" id="PF04977">
    <property type="entry name" value="DivIC"/>
    <property type="match status" value="1"/>
</dbReference>
<dbReference type="PANTHER" id="PTHR40027:SF1">
    <property type="entry name" value="CELL DIVISION PROTEIN DIVIC"/>
    <property type="match status" value="1"/>
</dbReference>
<dbReference type="Proteomes" id="UP000721415">
    <property type="component" value="Unassembled WGS sequence"/>
</dbReference>
<evidence type="ECO:0000256" key="1">
    <source>
        <dbReference type="SAM" id="Phobius"/>
    </source>
</evidence>
<keyword evidence="1" id="KW-0812">Transmembrane</keyword>
<name>A0ABS0LQP7_9LACT</name>
<keyword evidence="1" id="KW-1133">Transmembrane helix</keyword>
<organism evidence="2 3">
    <name type="scientific">Facklamia lactis</name>
    <dbReference type="NCBI Taxonomy" id="2749967"/>
    <lineage>
        <taxon>Bacteria</taxon>
        <taxon>Bacillati</taxon>
        <taxon>Bacillota</taxon>
        <taxon>Bacilli</taxon>
        <taxon>Lactobacillales</taxon>
        <taxon>Aerococcaceae</taxon>
        <taxon>Facklamia</taxon>
    </lineage>
</organism>
<reference evidence="2 3" key="1">
    <citation type="submission" date="2020-07" db="EMBL/GenBank/DDBJ databases">
        <title>Facklamia lactis sp. nov., isolated from raw milk.</title>
        <authorList>
            <person name="Doll E.V."/>
            <person name="Huptas C."/>
            <person name="Staib L."/>
            <person name="Wenning M."/>
            <person name="Scherer S."/>
        </authorList>
    </citation>
    <scope>NUCLEOTIDE SEQUENCE [LARGE SCALE GENOMIC DNA]</scope>
    <source>
        <strain evidence="2 3">DSM 111018</strain>
    </source>
</reference>
<gene>
    <name evidence="2" type="ORF">HZY91_06215</name>
</gene>
<proteinExistence type="predicted"/>
<feature type="transmembrane region" description="Helical" evidence="1">
    <location>
        <begin position="46"/>
        <end position="67"/>
    </location>
</feature>
<dbReference type="RefSeq" id="WP_197115404.1">
    <property type="nucleotide sequence ID" value="NZ_JACBXQ010000003.1"/>
</dbReference>
<evidence type="ECO:0000313" key="3">
    <source>
        <dbReference type="Proteomes" id="UP000721415"/>
    </source>
</evidence>
<dbReference type="EMBL" id="JACBXQ010000003">
    <property type="protein sequence ID" value="MBG9986488.1"/>
    <property type="molecule type" value="Genomic_DNA"/>
</dbReference>